<sequence>MAKKRKEIPKLDLHGVKHQNVEVLVENFVLSNENRLPVDIITGMSDTMKKLVTDILDYHGFEHEEGDFFNKGYIHVIR</sequence>
<dbReference type="EMBL" id="OU342829">
    <property type="protein sequence ID" value="CAG7581163.1"/>
    <property type="molecule type" value="Genomic_DNA"/>
</dbReference>
<keyword evidence="1" id="KW-0378">Hydrolase</keyword>
<accession>A0A8D9FSC8</accession>
<reference evidence="1" key="1">
    <citation type="submission" date="2021-06" db="EMBL/GenBank/DDBJ databases">
        <authorList>
            <person name="Gannon L."/>
            <person name="Redgwell R T."/>
            <person name="Michniewski S."/>
            <person name="Harrison D C."/>
            <person name="Millard A."/>
        </authorList>
    </citation>
    <scope>NUCLEOTIDE SEQUENCE</scope>
</reference>
<dbReference type="InterPro" id="IPR036063">
    <property type="entry name" value="Smr_dom_sf"/>
</dbReference>
<organism evidence="1">
    <name type="scientific">uncultured marine phage</name>
    <dbReference type="NCBI Taxonomy" id="707152"/>
    <lineage>
        <taxon>Viruses</taxon>
        <taxon>environmental samples</taxon>
    </lineage>
</organism>
<dbReference type="GO" id="GO:0016787">
    <property type="term" value="F:hydrolase activity"/>
    <property type="evidence" value="ECO:0007669"/>
    <property type="project" value="UniProtKB-KW"/>
</dbReference>
<evidence type="ECO:0000313" key="1">
    <source>
        <dbReference type="EMBL" id="CAG7581163.1"/>
    </source>
</evidence>
<proteinExistence type="predicted"/>
<protein>
    <submittedName>
        <fullName evidence="1">Putative hydrolase</fullName>
    </submittedName>
</protein>
<name>A0A8D9FSC8_9VIRU</name>
<dbReference type="SUPFAM" id="SSF160443">
    <property type="entry name" value="SMR domain-like"/>
    <property type="match status" value="1"/>
</dbReference>
<gene>
    <name evidence="1" type="ORF">SLAVMIC_00705</name>
</gene>